<reference evidence="2 3" key="1">
    <citation type="journal article" date="2019" name="Int. J. Syst. Evol. Microbiol.">
        <title>The Global Catalogue of Microorganisms (GCM) 10K type strain sequencing project: providing services to taxonomists for standard genome sequencing and annotation.</title>
        <authorList>
            <consortium name="The Broad Institute Genomics Platform"/>
            <consortium name="The Broad Institute Genome Sequencing Center for Infectious Disease"/>
            <person name="Wu L."/>
            <person name="Ma J."/>
        </authorList>
    </citation>
    <scope>NUCLEOTIDE SEQUENCE [LARGE SCALE GENOMIC DNA]</scope>
    <source>
        <strain evidence="2 3">JCM 14046</strain>
    </source>
</reference>
<dbReference type="Proteomes" id="UP001501612">
    <property type="component" value="Unassembled WGS sequence"/>
</dbReference>
<dbReference type="EMBL" id="BAAAMY010000011">
    <property type="protein sequence ID" value="GAA1929021.1"/>
    <property type="molecule type" value="Genomic_DNA"/>
</dbReference>
<evidence type="ECO:0000313" key="2">
    <source>
        <dbReference type="EMBL" id="GAA1929021.1"/>
    </source>
</evidence>
<gene>
    <name evidence="2" type="ORF">GCM10009737_33680</name>
</gene>
<accession>A0ABN2PS73</accession>
<feature type="region of interest" description="Disordered" evidence="1">
    <location>
        <begin position="43"/>
        <end position="67"/>
    </location>
</feature>
<sequence>MPTVDLSSPTPPPDSLLAGLPRRVTLTLPELRLLAERTGGAPLPFLESATSDAPATDGGGLESRLGAPGGGDAEAAFAAAVARLHDPVESLTRRGLLEADGSPEAGLAGAVGLLATPRVALDLDVAVGRVRAHAWHRHGRAAVAALATADGLVFELGWFAVGQWAGELARVAAVPEDAASAPGAPGALDDRTRASALPDVLDLPYELLDSAGEAFRTRRSDVVGVLAAHHTGEVIADGRPVADAQVPGLLGALAAETRGRLRALVCEVPAETVGVTSWLLVADGWRALRPHTTGGVARVELRRVDPDDLAACLAPVLAEVVR</sequence>
<protein>
    <submittedName>
        <fullName evidence="2">Uncharacterized protein</fullName>
    </submittedName>
</protein>
<keyword evidence="3" id="KW-1185">Reference proteome</keyword>
<name>A0ABN2PS73_9ACTN</name>
<evidence type="ECO:0000256" key="1">
    <source>
        <dbReference type="SAM" id="MobiDB-lite"/>
    </source>
</evidence>
<dbReference type="RefSeq" id="WP_344008807.1">
    <property type="nucleotide sequence ID" value="NZ_BAAAMY010000011.1"/>
</dbReference>
<feature type="compositionally biased region" description="Gly residues" evidence="1">
    <location>
        <begin position="57"/>
        <end position="67"/>
    </location>
</feature>
<comment type="caution">
    <text evidence="2">The sequence shown here is derived from an EMBL/GenBank/DDBJ whole genome shotgun (WGS) entry which is preliminary data.</text>
</comment>
<proteinExistence type="predicted"/>
<evidence type="ECO:0000313" key="3">
    <source>
        <dbReference type="Proteomes" id="UP001501612"/>
    </source>
</evidence>
<organism evidence="2 3">
    <name type="scientific">Nocardioides lentus</name>
    <dbReference type="NCBI Taxonomy" id="338077"/>
    <lineage>
        <taxon>Bacteria</taxon>
        <taxon>Bacillati</taxon>
        <taxon>Actinomycetota</taxon>
        <taxon>Actinomycetes</taxon>
        <taxon>Propionibacteriales</taxon>
        <taxon>Nocardioidaceae</taxon>
        <taxon>Nocardioides</taxon>
    </lineage>
</organism>